<dbReference type="OMA" id="AMSTWIA"/>
<evidence type="ECO:0000313" key="3">
    <source>
        <dbReference type="EMBL" id="CDO70386.1"/>
    </source>
</evidence>
<dbReference type="AlphaFoldDB" id="A0A060S835"/>
<dbReference type="Proteomes" id="UP000029665">
    <property type="component" value="Unassembled WGS sequence"/>
</dbReference>
<comment type="caution">
    <text evidence="3">The sequence shown here is derived from an EMBL/GenBank/DDBJ whole genome shotgun (WGS) entry which is preliminary data.</text>
</comment>
<feature type="transmembrane region" description="Helical" evidence="1">
    <location>
        <begin position="209"/>
        <end position="229"/>
    </location>
</feature>
<keyword evidence="1" id="KW-0812">Transmembrane</keyword>
<dbReference type="InterPro" id="IPR045340">
    <property type="entry name" value="DUF6533"/>
</dbReference>
<feature type="domain" description="DUF6533" evidence="2">
    <location>
        <begin position="26"/>
        <end position="67"/>
    </location>
</feature>
<feature type="transmembrane region" description="Helical" evidence="1">
    <location>
        <begin position="20"/>
        <end position="38"/>
    </location>
</feature>
<gene>
    <name evidence="3" type="ORF">BN946_scf184999.g26</name>
</gene>
<evidence type="ECO:0000313" key="4">
    <source>
        <dbReference type="Proteomes" id="UP000029665"/>
    </source>
</evidence>
<organism evidence="3 4">
    <name type="scientific">Pycnoporus cinnabarinus</name>
    <name type="common">Cinnabar-red polypore</name>
    <name type="synonym">Trametes cinnabarina</name>
    <dbReference type="NCBI Taxonomy" id="5643"/>
    <lineage>
        <taxon>Eukaryota</taxon>
        <taxon>Fungi</taxon>
        <taxon>Dikarya</taxon>
        <taxon>Basidiomycota</taxon>
        <taxon>Agaricomycotina</taxon>
        <taxon>Agaricomycetes</taxon>
        <taxon>Polyporales</taxon>
        <taxon>Polyporaceae</taxon>
        <taxon>Trametes</taxon>
    </lineage>
</organism>
<reference evidence="3" key="1">
    <citation type="submission" date="2014-01" db="EMBL/GenBank/DDBJ databases">
        <title>The genome of the white-rot fungus Pycnoporus cinnabarinus: a basidiomycete model with a versatile arsenal for lignocellulosic biomass breakdown.</title>
        <authorList>
            <person name="Levasseur A."/>
            <person name="Lomascolo A."/>
            <person name="Ruiz-Duenas F.J."/>
            <person name="Uzan E."/>
            <person name="Piumi F."/>
            <person name="Kues U."/>
            <person name="Ram A.F.J."/>
            <person name="Murat C."/>
            <person name="Haon M."/>
            <person name="Benoit I."/>
            <person name="Arfi Y."/>
            <person name="Chevret D."/>
            <person name="Drula E."/>
            <person name="Kwon M.J."/>
            <person name="Gouret P."/>
            <person name="Lesage-Meessen L."/>
            <person name="Lombard V."/>
            <person name="Mariette J."/>
            <person name="Noirot C."/>
            <person name="Park J."/>
            <person name="Patyshakuliyeva A."/>
            <person name="Wieneger R.A.B."/>
            <person name="Wosten H.A.B."/>
            <person name="Martin F."/>
            <person name="Coutinho P.M."/>
            <person name="de Vries R."/>
            <person name="Martinez A.T."/>
            <person name="Klopp C."/>
            <person name="Pontarotti P."/>
            <person name="Henrissat B."/>
            <person name="Record E."/>
        </authorList>
    </citation>
    <scope>NUCLEOTIDE SEQUENCE [LARGE SCALE GENOMIC DNA]</scope>
    <source>
        <strain evidence="3">BRFM137</strain>
    </source>
</reference>
<keyword evidence="1" id="KW-1133">Transmembrane helix</keyword>
<dbReference type="EMBL" id="CCBP010000081">
    <property type="protein sequence ID" value="CDO70386.1"/>
    <property type="molecule type" value="Genomic_DNA"/>
</dbReference>
<name>A0A060S835_PYCCI</name>
<keyword evidence="1" id="KW-0472">Membrane</keyword>
<keyword evidence="4" id="KW-1185">Reference proteome</keyword>
<feature type="transmembrane region" description="Helical" evidence="1">
    <location>
        <begin position="235"/>
        <end position="252"/>
    </location>
</feature>
<sequence length="377" mass="42212">MSQPSVELAELVNDYSTAVITLKLFLAATALFCFNYILTFTREVQRIWKLRFTTSAILFYCVRYSALFNTIFIVLEQTRWNGISDIRPVSMTCWSVHMLLKLHYRKQLCNYAAVANGPQYHTARVGFGVLRSPRIRPIGSEYLNPRRGFDSRVRQSYDISGIIGARASSVVTDFLVLTITVLKTRPIQTEAPLVSIKTTVADILMRDGALYFAILLVANVIGLGTIRSFSLIQPMSTWIGILTAIMTSRFILDLHEAADPRMESSHEIGTLSTTVFSPRPAERGGMPPFDSVFGASTLGSGWFDDDEDKLVDSWKDDDVDHDPEVCISLKCGQRDHDVLQQGNEIMTSHAVNRADSSSQPIKPASPVVDHRSVIWIR</sequence>
<dbReference type="HOGENOM" id="CLU_733918_0_0_1"/>
<proteinExistence type="predicted"/>
<dbReference type="OrthoDB" id="2799286at2759"/>
<accession>A0A060S835</accession>
<evidence type="ECO:0000259" key="2">
    <source>
        <dbReference type="Pfam" id="PF20151"/>
    </source>
</evidence>
<protein>
    <recommendedName>
        <fullName evidence="2">DUF6533 domain-containing protein</fullName>
    </recommendedName>
</protein>
<evidence type="ECO:0000256" key="1">
    <source>
        <dbReference type="SAM" id="Phobius"/>
    </source>
</evidence>
<dbReference type="Pfam" id="PF20151">
    <property type="entry name" value="DUF6533"/>
    <property type="match status" value="1"/>
</dbReference>